<dbReference type="Pfam" id="PF14907">
    <property type="entry name" value="NTP_transf_5"/>
    <property type="match status" value="1"/>
</dbReference>
<organism evidence="1 2">
    <name type="scientific">Candidatus Cryptobacteroides faecipullorum</name>
    <dbReference type="NCBI Taxonomy" id="2840764"/>
    <lineage>
        <taxon>Bacteria</taxon>
        <taxon>Pseudomonadati</taxon>
        <taxon>Bacteroidota</taxon>
        <taxon>Bacteroidia</taxon>
        <taxon>Bacteroidales</taxon>
        <taxon>Candidatus Cryptobacteroides</taxon>
    </lineage>
</organism>
<dbReference type="EMBL" id="JADIMH010000022">
    <property type="protein sequence ID" value="MBO8466958.1"/>
    <property type="molecule type" value="Genomic_DNA"/>
</dbReference>
<evidence type="ECO:0000313" key="2">
    <source>
        <dbReference type="Proteomes" id="UP000823660"/>
    </source>
</evidence>
<comment type="caution">
    <text evidence="1">The sequence shown here is derived from an EMBL/GenBank/DDBJ whole genome shotgun (WGS) entry which is preliminary data.</text>
</comment>
<name>A0A9D9I6R1_9BACT</name>
<dbReference type="Proteomes" id="UP000823660">
    <property type="component" value="Unassembled WGS sequence"/>
</dbReference>
<reference evidence="1" key="2">
    <citation type="journal article" date="2021" name="PeerJ">
        <title>Extensive microbial diversity within the chicken gut microbiome revealed by metagenomics and culture.</title>
        <authorList>
            <person name="Gilroy R."/>
            <person name="Ravi A."/>
            <person name="Getino M."/>
            <person name="Pursley I."/>
            <person name="Horton D.L."/>
            <person name="Alikhan N.F."/>
            <person name="Baker D."/>
            <person name="Gharbi K."/>
            <person name="Hall N."/>
            <person name="Watson M."/>
            <person name="Adriaenssens E.M."/>
            <person name="Foster-Nyarko E."/>
            <person name="Jarju S."/>
            <person name="Secka A."/>
            <person name="Antonio M."/>
            <person name="Oren A."/>
            <person name="Chaudhuri R.R."/>
            <person name="La Ragione R."/>
            <person name="Hildebrand F."/>
            <person name="Pallen M.J."/>
        </authorList>
    </citation>
    <scope>NUCLEOTIDE SEQUENCE</scope>
    <source>
        <strain evidence="1">B1-15692</strain>
    </source>
</reference>
<dbReference type="InterPro" id="IPR039498">
    <property type="entry name" value="NTP_transf_5"/>
</dbReference>
<reference evidence="1" key="1">
    <citation type="submission" date="2020-10" db="EMBL/GenBank/DDBJ databases">
        <authorList>
            <person name="Gilroy R."/>
        </authorList>
    </citation>
    <scope>NUCLEOTIDE SEQUENCE</scope>
    <source>
        <strain evidence="1">B1-15692</strain>
    </source>
</reference>
<sequence length="373" mass="44186">MNSLFFELIQVSLHKRDCLSHIPLPEEWSILYRLAEGQALVGVCFHGIQLLEEQKQLIYIPASLKMQWIASVLQIQQKNKTIEVHCKELSESIGKDGYESCLLKGQAFANRYPFPLNQYRQPGDIDMWMIAEPKEAIEWARRTRKMHYYDYHHADISIFPNTEVELHYRPSISRNLIRNKRLQKWFKGEGKNHIVFNETLGCRVPDDVFSVILALNHNFWHLLYEGVGLRQMMDLYFILQNVKEEDRKTIGVLISHFRLEHFAAASAWVLWHLFDNEKMDSIFVNESTPLPTPNERAGRFLLEEIMQAGNFGHYDARLKKLNKGNKLQLMFQWAKHTFRLIKYYPADVLWTPVGILRISLWRRVRYIREKELK</sequence>
<evidence type="ECO:0000313" key="1">
    <source>
        <dbReference type="EMBL" id="MBO8466958.1"/>
    </source>
</evidence>
<gene>
    <name evidence="1" type="ORF">IAB99_04250</name>
</gene>
<protein>
    <submittedName>
        <fullName evidence="1">Nucleotidyltransferase family protein</fullName>
    </submittedName>
</protein>
<accession>A0A9D9I6R1</accession>
<proteinExistence type="predicted"/>
<dbReference type="AlphaFoldDB" id="A0A9D9I6R1"/>